<keyword evidence="1" id="KW-0732">Signal</keyword>
<dbReference type="Pfam" id="PF01607">
    <property type="entry name" value="CBM_14"/>
    <property type="match status" value="1"/>
</dbReference>
<dbReference type="SUPFAM" id="SSF57625">
    <property type="entry name" value="Invertebrate chitin-binding proteins"/>
    <property type="match status" value="1"/>
</dbReference>
<dbReference type="GO" id="GO:0005576">
    <property type="term" value="C:extracellular region"/>
    <property type="evidence" value="ECO:0007669"/>
    <property type="project" value="InterPro"/>
</dbReference>
<reference evidence="3 4" key="1">
    <citation type="submission" date="2016-07" db="EMBL/GenBank/DDBJ databases">
        <title>Pervasive Adenine N6-methylation of Active Genes in Fungi.</title>
        <authorList>
            <consortium name="DOE Joint Genome Institute"/>
            <person name="Mondo S.J."/>
            <person name="Dannebaum R.O."/>
            <person name="Kuo R.C."/>
            <person name="Labutti K."/>
            <person name="Haridas S."/>
            <person name="Kuo A."/>
            <person name="Salamov A."/>
            <person name="Ahrendt S.R."/>
            <person name="Lipzen A."/>
            <person name="Sullivan W."/>
            <person name="Andreopoulos W.B."/>
            <person name="Clum A."/>
            <person name="Lindquist E."/>
            <person name="Daum C."/>
            <person name="Ramamoorthy G.K."/>
            <person name="Gryganskyi A."/>
            <person name="Culley D."/>
            <person name="Magnuson J.K."/>
            <person name="James T.Y."/>
            <person name="O'Malley M.A."/>
            <person name="Stajich J.E."/>
            <person name="Spatafora J.W."/>
            <person name="Visel A."/>
            <person name="Grigoriev I.V."/>
        </authorList>
    </citation>
    <scope>NUCLEOTIDE SEQUENCE [LARGE SCALE GENOMIC DNA]</scope>
    <source>
        <strain evidence="3 4">NRRL 2496</strain>
    </source>
</reference>
<protein>
    <recommendedName>
        <fullName evidence="2">Chitin-binding type-2 domain-containing protein</fullName>
    </recommendedName>
</protein>
<dbReference type="PROSITE" id="PS50940">
    <property type="entry name" value="CHIT_BIND_II"/>
    <property type="match status" value="1"/>
</dbReference>
<evidence type="ECO:0000313" key="4">
    <source>
        <dbReference type="Proteomes" id="UP000242180"/>
    </source>
</evidence>
<keyword evidence="4" id="KW-1185">Reference proteome</keyword>
<accession>A0A1X2HJU5</accession>
<sequence>MLFPVYYCFALYSIALTLTGAELVSDEVAAVCKNAPVLEGFSRPVYLPVPGSCRQYVECSLDGGNHGVHECPGELTFKEEMQGCYWPDDSDCKA</sequence>
<dbReference type="InParanoid" id="A0A1X2HJU5"/>
<evidence type="ECO:0000313" key="3">
    <source>
        <dbReference type="EMBL" id="ORY99374.1"/>
    </source>
</evidence>
<feature type="chain" id="PRO_5010872826" description="Chitin-binding type-2 domain-containing protein" evidence="1">
    <location>
        <begin position="22"/>
        <end position="94"/>
    </location>
</feature>
<dbReference type="GO" id="GO:0008061">
    <property type="term" value="F:chitin binding"/>
    <property type="evidence" value="ECO:0007669"/>
    <property type="project" value="InterPro"/>
</dbReference>
<feature type="signal peptide" evidence="1">
    <location>
        <begin position="1"/>
        <end position="21"/>
    </location>
</feature>
<organism evidence="3 4">
    <name type="scientific">Syncephalastrum racemosum</name>
    <name type="common">Filamentous fungus</name>
    <dbReference type="NCBI Taxonomy" id="13706"/>
    <lineage>
        <taxon>Eukaryota</taxon>
        <taxon>Fungi</taxon>
        <taxon>Fungi incertae sedis</taxon>
        <taxon>Mucoromycota</taxon>
        <taxon>Mucoromycotina</taxon>
        <taxon>Mucoromycetes</taxon>
        <taxon>Mucorales</taxon>
        <taxon>Syncephalastraceae</taxon>
        <taxon>Syncephalastrum</taxon>
    </lineage>
</organism>
<dbReference type="Proteomes" id="UP000242180">
    <property type="component" value="Unassembled WGS sequence"/>
</dbReference>
<dbReference type="InterPro" id="IPR002557">
    <property type="entry name" value="Chitin-bd_dom"/>
</dbReference>
<gene>
    <name evidence="3" type="ORF">BCR43DRAFT_489187</name>
</gene>
<evidence type="ECO:0000256" key="1">
    <source>
        <dbReference type="SAM" id="SignalP"/>
    </source>
</evidence>
<proteinExistence type="predicted"/>
<dbReference type="OrthoDB" id="6020543at2759"/>
<name>A0A1X2HJU5_SYNRA</name>
<evidence type="ECO:0000259" key="2">
    <source>
        <dbReference type="PROSITE" id="PS50940"/>
    </source>
</evidence>
<comment type="caution">
    <text evidence="3">The sequence shown here is derived from an EMBL/GenBank/DDBJ whole genome shotgun (WGS) entry which is preliminary data.</text>
</comment>
<dbReference type="EMBL" id="MCGN01000003">
    <property type="protein sequence ID" value="ORY99374.1"/>
    <property type="molecule type" value="Genomic_DNA"/>
</dbReference>
<dbReference type="SMART" id="SM00494">
    <property type="entry name" value="ChtBD2"/>
    <property type="match status" value="1"/>
</dbReference>
<dbReference type="AlphaFoldDB" id="A0A1X2HJU5"/>
<dbReference type="Gene3D" id="2.170.140.10">
    <property type="entry name" value="Chitin binding domain"/>
    <property type="match status" value="1"/>
</dbReference>
<feature type="domain" description="Chitin-binding type-2" evidence="2">
    <location>
        <begin position="29"/>
        <end position="94"/>
    </location>
</feature>
<dbReference type="InterPro" id="IPR036508">
    <property type="entry name" value="Chitin-bd_dom_sf"/>
</dbReference>